<dbReference type="EMBL" id="CAJNOK010004560">
    <property type="protein sequence ID" value="CAF0941670.1"/>
    <property type="molecule type" value="Genomic_DNA"/>
</dbReference>
<dbReference type="InterPro" id="IPR027417">
    <property type="entry name" value="P-loop_NTPase"/>
</dbReference>
<evidence type="ECO:0000256" key="8">
    <source>
        <dbReference type="ARBA" id="ARBA00023125"/>
    </source>
</evidence>
<dbReference type="InterPro" id="IPR009071">
    <property type="entry name" value="HMG_box_dom"/>
</dbReference>
<protein>
    <recommendedName>
        <fullName evidence="15">Kinesin-like protein</fullName>
    </recommendedName>
</protein>
<feature type="domain" description="Kinesin motor" evidence="17">
    <location>
        <begin position="11"/>
        <end position="342"/>
    </location>
</feature>
<dbReference type="Gene3D" id="3.80.10.10">
    <property type="entry name" value="Ribonuclease Inhibitor"/>
    <property type="match status" value="2"/>
</dbReference>
<dbReference type="PROSITE" id="PS50118">
    <property type="entry name" value="HMG_BOX_2"/>
    <property type="match status" value="1"/>
</dbReference>
<keyword evidence="3" id="KW-0433">Leucine-rich repeat</keyword>
<dbReference type="EMBL" id="CAJOBA010004566">
    <property type="protein sequence ID" value="CAF3716739.1"/>
    <property type="molecule type" value="Genomic_DNA"/>
</dbReference>
<dbReference type="GO" id="GO:0008574">
    <property type="term" value="F:plus-end-directed microtubule motor activity"/>
    <property type="evidence" value="ECO:0007669"/>
    <property type="project" value="TreeGrafter"/>
</dbReference>
<dbReference type="SMART" id="SM00129">
    <property type="entry name" value="KISc"/>
    <property type="match status" value="1"/>
</dbReference>
<dbReference type="FunFam" id="1.10.30.10:FF:000016">
    <property type="entry name" value="FACT complex subunit SSRP1"/>
    <property type="match status" value="1"/>
</dbReference>
<evidence type="ECO:0000313" key="19">
    <source>
        <dbReference type="EMBL" id="CAF0941670.1"/>
    </source>
</evidence>
<evidence type="ECO:0000256" key="5">
    <source>
        <dbReference type="ARBA" id="ARBA00022737"/>
    </source>
</evidence>
<name>A0A8S2I5Y7_9BILA</name>
<evidence type="ECO:0000256" key="7">
    <source>
        <dbReference type="ARBA" id="ARBA00022840"/>
    </source>
</evidence>
<keyword evidence="8 13" id="KW-0238">DNA-binding</keyword>
<dbReference type="InterPro" id="IPR036910">
    <property type="entry name" value="HMG_box_dom_sf"/>
</dbReference>
<evidence type="ECO:0000313" key="20">
    <source>
        <dbReference type="EMBL" id="CAF3716739.1"/>
    </source>
</evidence>
<feature type="DNA-binding region" description="HMG box" evidence="13">
    <location>
        <begin position="922"/>
        <end position="990"/>
    </location>
</feature>
<dbReference type="PROSITE" id="PS50067">
    <property type="entry name" value="KINESIN_MOTOR_2"/>
    <property type="match status" value="1"/>
</dbReference>
<dbReference type="SUPFAM" id="SSF47095">
    <property type="entry name" value="HMG-box"/>
    <property type="match status" value="1"/>
</dbReference>
<keyword evidence="2" id="KW-0963">Cytoplasm</keyword>
<dbReference type="GO" id="GO:0007018">
    <property type="term" value="P:microtubule-based movement"/>
    <property type="evidence" value="ECO:0007669"/>
    <property type="project" value="InterPro"/>
</dbReference>
<dbReference type="Pfam" id="PF00505">
    <property type="entry name" value="HMG_box"/>
    <property type="match status" value="1"/>
</dbReference>
<evidence type="ECO:0000259" key="17">
    <source>
        <dbReference type="PROSITE" id="PS50067"/>
    </source>
</evidence>
<comment type="caution">
    <text evidence="20">The sequence shown here is derived from an EMBL/GenBank/DDBJ whole genome shotgun (WGS) entry which is preliminary data.</text>
</comment>
<dbReference type="GO" id="GO:0005876">
    <property type="term" value="C:spindle microtubule"/>
    <property type="evidence" value="ECO:0007669"/>
    <property type="project" value="TreeGrafter"/>
</dbReference>
<feature type="coiled-coil region" evidence="16">
    <location>
        <begin position="406"/>
        <end position="440"/>
    </location>
</feature>
<dbReference type="SUPFAM" id="SSF52058">
    <property type="entry name" value="L domain-like"/>
    <property type="match status" value="1"/>
</dbReference>
<evidence type="ECO:0000256" key="13">
    <source>
        <dbReference type="PROSITE-ProRule" id="PRU00267"/>
    </source>
</evidence>
<evidence type="ECO:0000256" key="12">
    <source>
        <dbReference type="ARBA" id="ARBA00034704"/>
    </source>
</evidence>
<dbReference type="Pfam" id="PF00225">
    <property type="entry name" value="Kinesin"/>
    <property type="match status" value="1"/>
</dbReference>
<dbReference type="Proteomes" id="UP000677228">
    <property type="component" value="Unassembled WGS sequence"/>
</dbReference>
<dbReference type="GO" id="GO:0072686">
    <property type="term" value="C:mitotic spindle"/>
    <property type="evidence" value="ECO:0007669"/>
    <property type="project" value="TreeGrafter"/>
</dbReference>
<gene>
    <name evidence="19" type="ORF">OVA965_LOCUS11670</name>
    <name evidence="20" type="ORF">TMI583_LOCUS11675</name>
</gene>
<evidence type="ECO:0000256" key="4">
    <source>
        <dbReference type="ARBA" id="ARBA00022701"/>
    </source>
</evidence>
<dbReference type="PROSITE" id="PS00411">
    <property type="entry name" value="KINESIN_MOTOR_1"/>
    <property type="match status" value="1"/>
</dbReference>
<keyword evidence="11 13" id="KW-0539">Nucleus</keyword>
<evidence type="ECO:0000256" key="15">
    <source>
        <dbReference type="RuleBase" id="RU000394"/>
    </source>
</evidence>
<evidence type="ECO:0000256" key="3">
    <source>
        <dbReference type="ARBA" id="ARBA00022614"/>
    </source>
</evidence>
<keyword evidence="16" id="KW-0175">Coiled coil</keyword>
<dbReference type="InterPro" id="IPR047149">
    <property type="entry name" value="KIF11-like"/>
</dbReference>
<dbReference type="GO" id="GO:0008017">
    <property type="term" value="F:microtubule binding"/>
    <property type="evidence" value="ECO:0007669"/>
    <property type="project" value="InterPro"/>
</dbReference>
<dbReference type="CDD" id="cd01390">
    <property type="entry name" value="HMG-box_NHP6-like"/>
    <property type="match status" value="1"/>
</dbReference>
<keyword evidence="7 14" id="KW-0067">ATP-binding</keyword>
<dbReference type="Pfam" id="PF13855">
    <property type="entry name" value="LRR_8"/>
    <property type="match status" value="3"/>
</dbReference>
<comment type="subcellular location">
    <subcellularLocation>
        <location evidence="1">Cytoplasm</location>
        <location evidence="1">Cytoskeleton</location>
    </subcellularLocation>
</comment>
<keyword evidence="4 15" id="KW-0493">Microtubule</keyword>
<dbReference type="PANTHER" id="PTHR47970:SF12">
    <property type="entry name" value="KINESIN FAMILY MEMBER 11"/>
    <property type="match status" value="1"/>
</dbReference>
<dbReference type="AlphaFoldDB" id="A0A8S2I5Y7"/>
<dbReference type="SMART" id="SM00398">
    <property type="entry name" value="HMG"/>
    <property type="match status" value="1"/>
</dbReference>
<organism evidence="20 21">
    <name type="scientific">Didymodactylos carnosus</name>
    <dbReference type="NCBI Taxonomy" id="1234261"/>
    <lineage>
        <taxon>Eukaryota</taxon>
        <taxon>Metazoa</taxon>
        <taxon>Spiralia</taxon>
        <taxon>Gnathifera</taxon>
        <taxon>Rotifera</taxon>
        <taxon>Eurotatoria</taxon>
        <taxon>Bdelloidea</taxon>
        <taxon>Philodinida</taxon>
        <taxon>Philodinidae</taxon>
        <taxon>Didymodactylos</taxon>
    </lineage>
</organism>
<dbReference type="Gene3D" id="3.40.850.10">
    <property type="entry name" value="Kinesin motor domain"/>
    <property type="match status" value="1"/>
</dbReference>
<dbReference type="PROSITE" id="PS51450">
    <property type="entry name" value="LRR"/>
    <property type="match status" value="3"/>
</dbReference>
<accession>A0A8S2I5Y7</accession>
<feature type="binding site" evidence="14">
    <location>
        <begin position="94"/>
        <end position="101"/>
    </location>
    <ligand>
        <name>ATP</name>
        <dbReference type="ChEBI" id="CHEBI:30616"/>
    </ligand>
</feature>
<evidence type="ECO:0000256" key="6">
    <source>
        <dbReference type="ARBA" id="ARBA00022741"/>
    </source>
</evidence>
<evidence type="ECO:0000256" key="9">
    <source>
        <dbReference type="ARBA" id="ARBA00023175"/>
    </source>
</evidence>
<dbReference type="FunFam" id="3.40.850.10:FF:000019">
    <property type="entry name" value="Kinesin-like protein KIN-5D"/>
    <property type="match status" value="1"/>
</dbReference>
<comment type="similarity">
    <text evidence="12">Belongs to the TRAFAC class myosin-kinesin ATPase superfamily. Kinesin family. KIN-5/BimC subfamily.</text>
</comment>
<evidence type="ECO:0000256" key="1">
    <source>
        <dbReference type="ARBA" id="ARBA00004245"/>
    </source>
</evidence>
<feature type="domain" description="HMG box" evidence="18">
    <location>
        <begin position="922"/>
        <end position="990"/>
    </location>
</feature>
<dbReference type="InterPro" id="IPR001611">
    <property type="entry name" value="Leu-rich_rpt"/>
</dbReference>
<dbReference type="InterPro" id="IPR019821">
    <property type="entry name" value="Kinesin_motor_CS"/>
</dbReference>
<evidence type="ECO:0000256" key="2">
    <source>
        <dbReference type="ARBA" id="ARBA00022490"/>
    </source>
</evidence>
<dbReference type="GO" id="GO:0090307">
    <property type="term" value="P:mitotic spindle assembly"/>
    <property type="evidence" value="ECO:0007669"/>
    <property type="project" value="TreeGrafter"/>
</dbReference>
<evidence type="ECO:0000256" key="16">
    <source>
        <dbReference type="SAM" id="Coils"/>
    </source>
</evidence>
<dbReference type="InterPro" id="IPR003591">
    <property type="entry name" value="Leu-rich_rpt_typical-subtyp"/>
</dbReference>
<dbReference type="PANTHER" id="PTHR47970">
    <property type="entry name" value="KINESIN-LIKE PROTEIN KIF11"/>
    <property type="match status" value="1"/>
</dbReference>
<sequence>MNEAKQSVEKHVQVIARPRPLNENEKSQNLQSCFSVYESRREIVVNCKTTSTRFFSFDQVFSPTTKQQDLYKSVVSPIIDEVLKGYSCTIFAYGQTGSGKTHTMLGKFNLDKSLKDSAVHMTLLDVDAGIMPRAIQQLFQGLNRQHCDFTVKITYLELYNEELLDLLADTSVEPEKIKIYEDKDHKGTNMIVGANEITVENPHEAYKALVKGSLRRATAETLMNATSSRSHSIFTMTATMKEQNGDIKFGKIHLVDLAGSENIQRSGASDKRAREAGTINQSLLTLGRVITALINNEKHVSYRILQDSLCGKTITSIIITLSPANEFETLSTLEYGQRARSIRIRPEPNQLSTKDVAKEYAEEIRRLRKELEAKREADGIPYTQYITVKNQLITLQAVVDSKDVTIDSISQQLEQYKIENETFRRQLSTTQTELRSQTEEKNETQALLRYRYDELIYATDKALTHRDQALKCMQFLRDNRTKDSTTLEQYTSNCRLIIENIQLQMTQLNDSIKGTFTNFVGSIVQTNYSCQCIGQTLYCYDLKLKHIPRLPMSSKFIQWDSWILAKNNFKYLLARSFAGHTIYTIDLDSNHLLSIEANAFNGINGSSLRQLILSNNNLSHVHPSVFQHVPNIQKLFLNNNQFRSSTTVFYLNNLEVLELDQQQNDEEEFLPDLSAVISLTALSLKSNRIRNLKSSNIFPSNLQSLKLTDNLIDRLSPRLFRFVPNLRYLYLDLNIIETIDPDTFLDTRYLLELNLAGNRLTLIPDRTVLEKLPYLKILNLSSNLLTHLLPNSFDTLLNLEELYLSQNQIYSISPYTFCIDQNPFQSLLSIDLSLNRLKTVDYCTFSDKNIAFINFDHSKQIRCSCSLNKLKSIDHIELKGYCNLNQHIMSLPSDKFEKCLNWTRDESRMPRQPKAVKDPNAPKRPLSTFFLFSQDERPKIKKDNPSLSVAEIAKVIGERWRGIGDDAKRKYEERAKTEKARYEKELADYKASK</sequence>
<keyword evidence="6 14" id="KW-0547">Nucleotide-binding</keyword>
<dbReference type="PRINTS" id="PR00380">
    <property type="entry name" value="KINESINHEAVY"/>
</dbReference>
<dbReference type="Proteomes" id="UP000682733">
    <property type="component" value="Unassembled WGS sequence"/>
</dbReference>
<dbReference type="GO" id="GO:0051231">
    <property type="term" value="P:spindle elongation"/>
    <property type="evidence" value="ECO:0007669"/>
    <property type="project" value="TreeGrafter"/>
</dbReference>
<dbReference type="GO" id="GO:0005634">
    <property type="term" value="C:nucleus"/>
    <property type="evidence" value="ECO:0007669"/>
    <property type="project" value="UniProtKB-UniRule"/>
</dbReference>
<evidence type="ECO:0000256" key="11">
    <source>
        <dbReference type="ARBA" id="ARBA00023242"/>
    </source>
</evidence>
<dbReference type="InterPro" id="IPR032675">
    <property type="entry name" value="LRR_dom_sf"/>
</dbReference>
<dbReference type="GO" id="GO:0005524">
    <property type="term" value="F:ATP binding"/>
    <property type="evidence" value="ECO:0007669"/>
    <property type="project" value="UniProtKB-UniRule"/>
</dbReference>
<dbReference type="InterPro" id="IPR001752">
    <property type="entry name" value="Kinesin_motor_dom"/>
</dbReference>
<keyword evidence="9 14" id="KW-0505">Motor protein</keyword>
<evidence type="ECO:0000259" key="18">
    <source>
        <dbReference type="PROSITE" id="PS50118"/>
    </source>
</evidence>
<evidence type="ECO:0000256" key="10">
    <source>
        <dbReference type="ARBA" id="ARBA00023212"/>
    </source>
</evidence>
<evidence type="ECO:0000313" key="21">
    <source>
        <dbReference type="Proteomes" id="UP000682733"/>
    </source>
</evidence>
<dbReference type="Gene3D" id="1.10.30.10">
    <property type="entry name" value="High mobility group box domain"/>
    <property type="match status" value="1"/>
</dbReference>
<dbReference type="GO" id="GO:0003677">
    <property type="term" value="F:DNA binding"/>
    <property type="evidence" value="ECO:0007669"/>
    <property type="project" value="UniProtKB-UniRule"/>
</dbReference>
<keyword evidence="10" id="KW-0206">Cytoskeleton</keyword>
<evidence type="ECO:0000256" key="14">
    <source>
        <dbReference type="PROSITE-ProRule" id="PRU00283"/>
    </source>
</evidence>
<dbReference type="SMART" id="SM00369">
    <property type="entry name" value="LRR_TYP"/>
    <property type="match status" value="9"/>
</dbReference>
<proteinExistence type="inferred from homology"/>
<keyword evidence="5" id="KW-0677">Repeat</keyword>
<dbReference type="GO" id="GO:0009966">
    <property type="term" value="P:regulation of signal transduction"/>
    <property type="evidence" value="ECO:0007669"/>
    <property type="project" value="UniProtKB-ARBA"/>
</dbReference>
<reference evidence="20" key="1">
    <citation type="submission" date="2021-02" db="EMBL/GenBank/DDBJ databases">
        <authorList>
            <person name="Nowell W R."/>
        </authorList>
    </citation>
    <scope>NUCLEOTIDE SEQUENCE</scope>
</reference>
<dbReference type="SUPFAM" id="SSF52540">
    <property type="entry name" value="P-loop containing nucleoside triphosphate hydrolases"/>
    <property type="match status" value="1"/>
</dbReference>
<dbReference type="InterPro" id="IPR036961">
    <property type="entry name" value="Kinesin_motor_dom_sf"/>
</dbReference>